<dbReference type="eggNOG" id="COG1315">
    <property type="taxonomic scope" value="Bacteria"/>
</dbReference>
<organism evidence="2 3">
    <name type="scientific">Thermacetogenium phaeum (strain ATCC BAA-254 / DSM 26808 / PB)</name>
    <dbReference type="NCBI Taxonomy" id="1089553"/>
    <lineage>
        <taxon>Bacteria</taxon>
        <taxon>Bacillati</taxon>
        <taxon>Bacillota</taxon>
        <taxon>Clostridia</taxon>
        <taxon>Thermoanaerobacterales</taxon>
        <taxon>Thermoanaerobacteraceae</taxon>
        <taxon>Thermacetogenium</taxon>
    </lineage>
</organism>
<reference evidence="2 3" key="1">
    <citation type="journal article" date="2012" name="BMC Genomics">
        <title>Genome-guided analysis of physiological and morphological traits of the fermentative acetate oxidizer Thermacetogenium phaeum.</title>
        <authorList>
            <person name="Oehler D."/>
            <person name="Poehlein A."/>
            <person name="Leimbach A."/>
            <person name="Muller N."/>
            <person name="Daniel R."/>
            <person name="Gottschalk G."/>
            <person name="Schink B."/>
        </authorList>
    </citation>
    <scope>NUCLEOTIDE SEQUENCE [LARGE SCALE GENOMIC DNA]</scope>
    <source>
        <strain evidence="3">ATCC BAA-254 / DSM 26808 / PB</strain>
    </source>
</reference>
<dbReference type="STRING" id="1089553.Tph_c04900"/>
<evidence type="ECO:0000313" key="2">
    <source>
        <dbReference type="EMBL" id="AFV10732.1"/>
    </source>
</evidence>
<evidence type="ECO:0000259" key="1">
    <source>
        <dbReference type="Pfam" id="PF20250"/>
    </source>
</evidence>
<dbReference type="InterPro" id="IPR046866">
    <property type="entry name" value="FapA_N"/>
</dbReference>
<dbReference type="InterPro" id="IPR046865">
    <property type="entry name" value="FapA_b_solenoid"/>
</dbReference>
<dbReference type="Pfam" id="PF03961">
    <property type="entry name" value="FapA"/>
    <property type="match status" value="1"/>
</dbReference>
<evidence type="ECO:0000313" key="3">
    <source>
        <dbReference type="Proteomes" id="UP000000467"/>
    </source>
</evidence>
<dbReference type="HOGENOM" id="CLU_015044_0_0_9"/>
<dbReference type="RefSeq" id="WP_015049650.1">
    <property type="nucleotide sequence ID" value="NC_018870.1"/>
</dbReference>
<accession>K4LF64</accession>
<sequence>MLRSGNQDSKLPKQNDTQADHDAVDLPCWLAIIGGIVVASHPEGGPYPILHPCKGLRLFINGQEKTEPVPVRTSDHVEIRGTTEIEKGSWHLQVSPDKMEAVLHIKPELVIKRIVKDMPPSRYLRPEFQEVKESSAPLTLKELAEELAQKGIKYGIDRTAFNLALTATEETSIVVARGKEPVPGTDADVEFFFENRAKVPVEKDLNSTVDFRDIFSYISVEAGTVLAKKRPAVKGTPGIAVSGEVIPPPEPRDIELFAGQGCVISDDGLEAIAINFGRPVAKRKENRVLISVLPILQHQGDVDISSGNISFNGDISISGQIKEKMRVKAGGNVAVKGIVSHSEVMAGGSIIVHNNIFSSTLIAGLYQVFPQQLVQVLKKIEKELQNLVGVTKTLAGKQPQEKLPVGSEILKNYQDLTSAITLLSEGVRQFPQLTAIEEFRLLVNSLTAIARSPLTATSPVFLEKTANALSNFFKDVNPPSQEEGNIIIHYAVSSTLMAANRIQVTGKGCYHCELHAGNSVRVDGIFRGGKILAGGNVYIGTLGARGTPTSVATTEGSITAGYVFEGSLIRLGKSSYKFERNEEKVVLTLDPTENRINKTYW</sequence>
<dbReference type="Proteomes" id="UP000000467">
    <property type="component" value="Chromosome"/>
</dbReference>
<proteinExistence type="predicted"/>
<gene>
    <name evidence="2" type="ordered locus">Tph_c04900</name>
</gene>
<dbReference type="OrthoDB" id="1279at2"/>
<dbReference type="AlphaFoldDB" id="K4LF64"/>
<dbReference type="KEGG" id="tpz:Tph_c04900"/>
<keyword evidence="3" id="KW-1185">Reference proteome</keyword>
<protein>
    <recommendedName>
        <fullName evidence="1">Flagellar Assembly Protein A N-terminal region domain-containing protein</fullName>
    </recommendedName>
</protein>
<dbReference type="EMBL" id="CP003732">
    <property type="protein sequence ID" value="AFV10732.1"/>
    <property type="molecule type" value="Genomic_DNA"/>
</dbReference>
<dbReference type="InterPro" id="IPR005646">
    <property type="entry name" value="FapA"/>
</dbReference>
<dbReference type="Pfam" id="PF20250">
    <property type="entry name" value="FapA_N"/>
    <property type="match status" value="1"/>
</dbReference>
<dbReference type="PANTHER" id="PTHR38032">
    <property type="entry name" value="POLYMERASE-RELATED"/>
    <property type="match status" value="1"/>
</dbReference>
<name>K4LF64_THEPS</name>
<feature type="domain" description="Flagellar Assembly Protein A N-terminal region" evidence="1">
    <location>
        <begin position="92"/>
        <end position="283"/>
    </location>
</feature>
<dbReference type="PANTHER" id="PTHR38032:SF1">
    <property type="entry name" value="RNA-BINDING PROTEIN KHPB N-TERMINAL DOMAIN-CONTAINING PROTEIN"/>
    <property type="match status" value="1"/>
</dbReference>